<dbReference type="PANTHER" id="PTHR10164">
    <property type="entry name" value="ISLET CELL AUTOANTIGEN 1"/>
    <property type="match status" value="1"/>
</dbReference>
<evidence type="ECO:0000256" key="1">
    <source>
        <dbReference type="SAM" id="MobiDB-lite"/>
    </source>
</evidence>
<protein>
    <submittedName>
        <fullName evidence="3">Islet cell autoantigen 1</fullName>
    </submittedName>
</protein>
<dbReference type="InterPro" id="IPR006723">
    <property type="entry name" value="Islet_autoAg_Ica1_C"/>
</dbReference>
<name>A0ABD2QC44_9PLAT</name>
<dbReference type="Pfam" id="PF06456">
    <property type="entry name" value="Arfaptin"/>
    <property type="match status" value="1"/>
</dbReference>
<dbReference type="EMBL" id="JBJKFK010000431">
    <property type="protein sequence ID" value="KAL3317090.1"/>
    <property type="molecule type" value="Genomic_DNA"/>
</dbReference>
<dbReference type="AlphaFoldDB" id="A0ABD2QC44"/>
<dbReference type="PROSITE" id="PS50870">
    <property type="entry name" value="AH"/>
    <property type="match status" value="1"/>
</dbReference>
<gene>
    <name evidence="3" type="primary">ICA1</name>
    <name evidence="3" type="ORF">Ciccas_004251</name>
</gene>
<dbReference type="PANTHER" id="PTHR10164:SF4">
    <property type="entry name" value="GH23156P"/>
    <property type="match status" value="1"/>
</dbReference>
<dbReference type="Pfam" id="PF04629">
    <property type="entry name" value="ICA69"/>
    <property type="match status" value="1"/>
</dbReference>
<reference evidence="3 4" key="1">
    <citation type="submission" date="2024-11" db="EMBL/GenBank/DDBJ databases">
        <title>Adaptive evolution of stress response genes in parasites aligns with host niche diversity.</title>
        <authorList>
            <person name="Hahn C."/>
            <person name="Resl P."/>
        </authorList>
    </citation>
    <scope>NUCLEOTIDE SEQUENCE [LARGE SCALE GENOMIC DNA]</scope>
    <source>
        <strain evidence="3">EGGRZ-B1_66</strain>
        <tissue evidence="3">Body</tissue>
    </source>
</reference>
<accession>A0ABD2QC44</accession>
<proteinExistence type="predicted"/>
<feature type="domain" description="AH" evidence="2">
    <location>
        <begin position="1"/>
        <end position="161"/>
    </location>
</feature>
<dbReference type="GO" id="GO:0012505">
    <property type="term" value="C:endomembrane system"/>
    <property type="evidence" value="ECO:0007669"/>
    <property type="project" value="UniProtKB-ARBA"/>
</dbReference>
<evidence type="ECO:0000313" key="4">
    <source>
        <dbReference type="Proteomes" id="UP001626550"/>
    </source>
</evidence>
<feature type="region of interest" description="Disordered" evidence="1">
    <location>
        <begin position="294"/>
        <end position="355"/>
    </location>
</feature>
<sequence>MGRFLKQCSQSDYTKAGEMMAQTGKTLSYSAQQRIALRVPLERLAQEVDTFRLRAICDSTKTLRKMENRRTEYRGALMWMKNASEELEPDSYKQMEKFRKVQAQVKKTKEVFDKLKIDSMQKIDLLAASRSNMLSHVLVGYQKALLEFWQKTEKSMTAIAESFQGYQYYEFSTLKELNVENQKLALSQERTESAEDALAQNDENLLDFGDDHPVSVPQLFDLTAPSENLSSEDLVTNQEVSKDDKEFLLDIFGESAEATADTGGFDSWLGSTSTQEATVMGPFSAAWNSISQSTFQPETTEDQESSTQKKADLSQNESKNGQSNTTSAWMDLFSDLGPMGNPDSIGKKAEEIENL</sequence>
<evidence type="ECO:0000259" key="2">
    <source>
        <dbReference type="PROSITE" id="PS50870"/>
    </source>
</evidence>
<comment type="caution">
    <text evidence="3">The sequence shown here is derived from an EMBL/GenBank/DDBJ whole genome shotgun (WGS) entry which is preliminary data.</text>
</comment>
<organism evidence="3 4">
    <name type="scientific">Cichlidogyrus casuarinus</name>
    <dbReference type="NCBI Taxonomy" id="1844966"/>
    <lineage>
        <taxon>Eukaryota</taxon>
        <taxon>Metazoa</taxon>
        <taxon>Spiralia</taxon>
        <taxon>Lophotrochozoa</taxon>
        <taxon>Platyhelminthes</taxon>
        <taxon>Monogenea</taxon>
        <taxon>Monopisthocotylea</taxon>
        <taxon>Dactylogyridea</taxon>
        <taxon>Ancyrocephalidae</taxon>
        <taxon>Cichlidogyrus</taxon>
    </lineage>
</organism>
<dbReference type="InterPro" id="IPR024114">
    <property type="entry name" value="Islet_autoAg_Ica1/Ica1-like"/>
</dbReference>
<dbReference type="Proteomes" id="UP001626550">
    <property type="component" value="Unassembled WGS sequence"/>
</dbReference>
<evidence type="ECO:0000313" key="3">
    <source>
        <dbReference type="EMBL" id="KAL3317090.1"/>
    </source>
</evidence>
<dbReference type="InterPro" id="IPR010504">
    <property type="entry name" value="AH_dom"/>
</dbReference>
<dbReference type="SMART" id="SM01015">
    <property type="entry name" value="Arfaptin"/>
    <property type="match status" value="1"/>
</dbReference>
<dbReference type="InterPro" id="IPR027267">
    <property type="entry name" value="AH/BAR_dom_sf"/>
</dbReference>
<dbReference type="SMART" id="SM01237">
    <property type="entry name" value="ICA69"/>
    <property type="match status" value="1"/>
</dbReference>
<feature type="compositionally biased region" description="Basic and acidic residues" evidence="1">
    <location>
        <begin position="345"/>
        <end position="355"/>
    </location>
</feature>
<dbReference type="GO" id="GO:0005737">
    <property type="term" value="C:cytoplasm"/>
    <property type="evidence" value="ECO:0007669"/>
    <property type="project" value="UniProtKB-ARBA"/>
</dbReference>
<keyword evidence="4" id="KW-1185">Reference proteome</keyword>
<dbReference type="SUPFAM" id="SSF103657">
    <property type="entry name" value="BAR/IMD domain-like"/>
    <property type="match status" value="1"/>
</dbReference>
<dbReference type="Gene3D" id="1.20.1270.60">
    <property type="entry name" value="Arfaptin homology (AH) domain/BAR domain"/>
    <property type="match status" value="1"/>
</dbReference>
<feature type="compositionally biased region" description="Polar residues" evidence="1">
    <location>
        <begin position="313"/>
        <end position="328"/>
    </location>
</feature>